<organism evidence="2 3">
    <name type="scientific">Kingella potus</name>
    <dbReference type="NCBI Taxonomy" id="265175"/>
    <lineage>
        <taxon>Bacteria</taxon>
        <taxon>Pseudomonadati</taxon>
        <taxon>Pseudomonadota</taxon>
        <taxon>Betaproteobacteria</taxon>
        <taxon>Neisseriales</taxon>
        <taxon>Neisseriaceae</taxon>
        <taxon>Kingella</taxon>
    </lineage>
</organism>
<dbReference type="AlphaFoldDB" id="A0A377R1Y2"/>
<feature type="transmembrane region" description="Helical" evidence="1">
    <location>
        <begin position="75"/>
        <end position="95"/>
    </location>
</feature>
<accession>A0A377R1Y2</accession>
<evidence type="ECO:0000256" key="1">
    <source>
        <dbReference type="SAM" id="Phobius"/>
    </source>
</evidence>
<dbReference type="Proteomes" id="UP000254293">
    <property type="component" value="Unassembled WGS sequence"/>
</dbReference>
<gene>
    <name evidence="2" type="ORF">NCTC13336_01227</name>
</gene>
<keyword evidence="3" id="KW-1185">Reference proteome</keyword>
<feature type="transmembrane region" description="Helical" evidence="1">
    <location>
        <begin position="45"/>
        <end position="63"/>
    </location>
</feature>
<name>A0A377R1Y2_9NEIS</name>
<feature type="transmembrane region" description="Helical" evidence="1">
    <location>
        <begin position="5"/>
        <end position="25"/>
    </location>
</feature>
<keyword evidence="1" id="KW-0812">Transmembrane</keyword>
<keyword evidence="1" id="KW-1133">Transmembrane helix</keyword>
<evidence type="ECO:0000313" key="3">
    <source>
        <dbReference type="Proteomes" id="UP000254293"/>
    </source>
</evidence>
<keyword evidence="1" id="KW-0472">Membrane</keyword>
<dbReference type="RefSeq" id="WP_115308191.1">
    <property type="nucleotide sequence ID" value="NZ_CP091516.1"/>
</dbReference>
<reference evidence="2 3" key="1">
    <citation type="submission" date="2018-06" db="EMBL/GenBank/DDBJ databases">
        <authorList>
            <consortium name="Pathogen Informatics"/>
            <person name="Doyle S."/>
        </authorList>
    </citation>
    <scope>NUCLEOTIDE SEQUENCE [LARGE SCALE GENOMIC DNA]</scope>
    <source>
        <strain evidence="2 3">NCTC13336</strain>
    </source>
</reference>
<proteinExistence type="predicted"/>
<dbReference type="OrthoDB" id="2619901at2"/>
<evidence type="ECO:0000313" key="2">
    <source>
        <dbReference type="EMBL" id="STR01000.1"/>
    </source>
</evidence>
<dbReference type="InterPro" id="IPR021362">
    <property type="entry name" value="DUF2834"/>
</dbReference>
<sequence length="105" mass="11610">MVKLYVLLCLVGAVLPLTPFCLFVVENGLDAGLFFKELFDSRTSTFFALDVIISALVFIAFAVSESFRLGKKQMMWSVLGLAVGVSFALPLFLLLRETAIRQEKG</sequence>
<dbReference type="EMBL" id="UGJJ01000001">
    <property type="protein sequence ID" value="STR01000.1"/>
    <property type="molecule type" value="Genomic_DNA"/>
</dbReference>
<dbReference type="Pfam" id="PF11196">
    <property type="entry name" value="DUF2834"/>
    <property type="match status" value="1"/>
</dbReference>
<protein>
    <submittedName>
        <fullName evidence="2">Protein of uncharacterized function (DUF2834)</fullName>
    </submittedName>
</protein>